<evidence type="ECO:0000313" key="3">
    <source>
        <dbReference type="Proteomes" id="UP001345827"/>
    </source>
</evidence>
<feature type="region of interest" description="Disordered" evidence="1">
    <location>
        <begin position="233"/>
        <end position="255"/>
    </location>
</feature>
<name>A0AAV9PYC4_9PEZI</name>
<feature type="compositionally biased region" description="Low complexity" evidence="1">
    <location>
        <begin position="154"/>
        <end position="171"/>
    </location>
</feature>
<evidence type="ECO:0000313" key="2">
    <source>
        <dbReference type="EMBL" id="KAK5529256.1"/>
    </source>
</evidence>
<protein>
    <submittedName>
        <fullName evidence="2">Uncharacterized protein</fullName>
    </submittedName>
</protein>
<evidence type="ECO:0000256" key="1">
    <source>
        <dbReference type="SAM" id="MobiDB-lite"/>
    </source>
</evidence>
<feature type="region of interest" description="Disordered" evidence="1">
    <location>
        <begin position="128"/>
        <end position="188"/>
    </location>
</feature>
<sequence length="415" mass="46682">MPSVPPHISSTSSPSAQINVREPHITYNLHVLGCLQSGHWFLRGVQSAIFYYVSLTPCIEYQHKRKRRNEAKAAHAAEAEIITTQPKPIRQPRAFETNPAWAYELALGPGPPKGWKGDKLLQTVQKRMAKKEKELNKQQKASEMPPLQSEPTASPNVTPSTPQSQTTVSPNVTPSRPRAERQESSAYGNLKDTLRVRIHPDGWNWKKYNRDDEVLFGFSARMKGLWNRATSGSHNEEIEGQGVAGPAVQNRKRAATNESDRYDYYKARNPELNELHPPIVARLPASRSEARWMKLPPPSAAVMSGMKQATEETQMRWPMCVIGSPHNRKYFDPQPVLEMTRSMQDLNDSDTTSVGSFDSEDIASDNTTVRTKHMSDPIVKPPPIHPRASVRDDLFTPKRSGSWQFHCIVPSDHSA</sequence>
<dbReference type="Proteomes" id="UP001345827">
    <property type="component" value="Unassembled WGS sequence"/>
</dbReference>
<comment type="caution">
    <text evidence="2">The sequence shown here is derived from an EMBL/GenBank/DDBJ whole genome shotgun (WGS) entry which is preliminary data.</text>
</comment>
<reference evidence="2 3" key="1">
    <citation type="submission" date="2023-06" db="EMBL/GenBank/DDBJ databases">
        <title>Black Yeasts Isolated from many extreme environments.</title>
        <authorList>
            <person name="Coleine C."/>
            <person name="Stajich J.E."/>
            <person name="Selbmann L."/>
        </authorList>
    </citation>
    <scope>NUCLEOTIDE SEQUENCE [LARGE SCALE GENOMIC DNA]</scope>
    <source>
        <strain evidence="2 3">CCFEE 5887</strain>
    </source>
</reference>
<dbReference type="EMBL" id="JAXLQG010000023">
    <property type="protein sequence ID" value="KAK5529256.1"/>
    <property type="molecule type" value="Genomic_DNA"/>
</dbReference>
<gene>
    <name evidence="2" type="ORF">LTR25_009993</name>
</gene>
<accession>A0AAV9PYC4</accession>
<feature type="region of interest" description="Disordered" evidence="1">
    <location>
        <begin position="367"/>
        <end position="386"/>
    </location>
</feature>
<dbReference type="AlphaFoldDB" id="A0AAV9PYC4"/>
<organism evidence="2 3">
    <name type="scientific">Vermiconidia calcicola</name>
    <dbReference type="NCBI Taxonomy" id="1690605"/>
    <lineage>
        <taxon>Eukaryota</taxon>
        <taxon>Fungi</taxon>
        <taxon>Dikarya</taxon>
        <taxon>Ascomycota</taxon>
        <taxon>Pezizomycotina</taxon>
        <taxon>Dothideomycetes</taxon>
        <taxon>Dothideomycetidae</taxon>
        <taxon>Mycosphaerellales</taxon>
        <taxon>Extremaceae</taxon>
        <taxon>Vermiconidia</taxon>
    </lineage>
</organism>
<proteinExistence type="predicted"/>
<keyword evidence="3" id="KW-1185">Reference proteome</keyword>